<evidence type="ECO:0000313" key="10">
    <source>
        <dbReference type="Proteomes" id="UP001319180"/>
    </source>
</evidence>
<dbReference type="GO" id="GO:0008233">
    <property type="term" value="F:peptidase activity"/>
    <property type="evidence" value="ECO:0007669"/>
    <property type="project" value="UniProtKB-KW"/>
</dbReference>
<dbReference type="GO" id="GO:0106300">
    <property type="term" value="P:protein-DNA covalent cross-linking repair"/>
    <property type="evidence" value="ECO:0007669"/>
    <property type="project" value="InterPro"/>
</dbReference>
<dbReference type="PANTHER" id="PTHR13604:SF0">
    <property type="entry name" value="ABASIC SITE PROCESSING PROTEIN HMCES"/>
    <property type="match status" value="1"/>
</dbReference>
<evidence type="ECO:0000256" key="1">
    <source>
        <dbReference type="ARBA" id="ARBA00008136"/>
    </source>
</evidence>
<keyword evidence="10" id="KW-1185">Reference proteome</keyword>
<protein>
    <recommendedName>
        <fullName evidence="8">Abasic site processing protein</fullName>
        <ecNumber evidence="8">3.4.-.-</ecNumber>
    </recommendedName>
</protein>
<reference evidence="9 10" key="1">
    <citation type="submission" date="2021-05" db="EMBL/GenBank/DDBJ databases">
        <title>A Polyphasic approach of four new species of the genus Ohtaekwangia: Ohtaekwangia histidinii sp. nov., Ohtaekwangia cretensis sp. nov., Ohtaekwangia indiensis sp. nov., Ohtaekwangia reichenbachii sp. nov. from diverse environment.</title>
        <authorList>
            <person name="Octaviana S."/>
        </authorList>
    </citation>
    <scope>NUCLEOTIDE SEQUENCE [LARGE SCALE GENOMIC DNA]</scope>
    <source>
        <strain evidence="9 10">PWU37</strain>
    </source>
</reference>
<evidence type="ECO:0000256" key="2">
    <source>
        <dbReference type="ARBA" id="ARBA00022670"/>
    </source>
</evidence>
<comment type="caution">
    <text evidence="9">The sequence shown here is derived from an EMBL/GenBank/DDBJ whole genome shotgun (WGS) entry which is preliminary data.</text>
</comment>
<dbReference type="InterPro" id="IPR036590">
    <property type="entry name" value="SRAP-like"/>
</dbReference>
<comment type="similarity">
    <text evidence="1 8">Belongs to the SOS response-associated peptidase family.</text>
</comment>
<keyword evidence="3" id="KW-0227">DNA damage</keyword>
<sequence>MIDRYSITASASTLSDRFGVDVPEFYKPRYNATTTQLLPVITHTAPQGISNFYWGTSPAWAKNKTLGEKIVNVRTETILEKAAQQKSLIKNRCIVPADGFYAWKRLGKKSFSPFRFVSRDAGVFSFAGVWEEYDDTDGNEFHTFSIITVQANPLVASVQERMPVILDPKGEAVWLGKDSTEADLLGLLKPLEAEYLNHYSVSPRISDNAADAPSLIIPAPPADQFGNLTLFD</sequence>
<proteinExistence type="inferred from homology"/>
<evidence type="ECO:0000256" key="8">
    <source>
        <dbReference type="RuleBase" id="RU364100"/>
    </source>
</evidence>
<dbReference type="Pfam" id="PF02586">
    <property type="entry name" value="SRAP"/>
    <property type="match status" value="1"/>
</dbReference>
<evidence type="ECO:0000256" key="6">
    <source>
        <dbReference type="ARBA" id="ARBA00023125"/>
    </source>
</evidence>
<dbReference type="AlphaFoldDB" id="A0AAP2D5R6"/>
<evidence type="ECO:0000256" key="3">
    <source>
        <dbReference type="ARBA" id="ARBA00022763"/>
    </source>
</evidence>
<evidence type="ECO:0000256" key="5">
    <source>
        <dbReference type="ARBA" id="ARBA00023124"/>
    </source>
</evidence>
<keyword evidence="5" id="KW-0190">Covalent protein-DNA linkage</keyword>
<gene>
    <name evidence="9" type="ORF">KK078_04800</name>
</gene>
<evidence type="ECO:0000256" key="7">
    <source>
        <dbReference type="ARBA" id="ARBA00023239"/>
    </source>
</evidence>
<keyword evidence="4 8" id="KW-0378">Hydrolase</keyword>
<organism evidence="9 10">
    <name type="scientific">Dawidia soli</name>
    <dbReference type="NCBI Taxonomy" id="2782352"/>
    <lineage>
        <taxon>Bacteria</taxon>
        <taxon>Pseudomonadati</taxon>
        <taxon>Bacteroidota</taxon>
        <taxon>Cytophagia</taxon>
        <taxon>Cytophagales</taxon>
        <taxon>Chryseotaleaceae</taxon>
        <taxon>Dawidia</taxon>
    </lineage>
</organism>
<keyword evidence="7" id="KW-0456">Lyase</keyword>
<dbReference type="EMBL" id="JAHESC010000005">
    <property type="protein sequence ID" value="MBT1685861.1"/>
    <property type="molecule type" value="Genomic_DNA"/>
</dbReference>
<accession>A0AAP2D5R6</accession>
<dbReference type="RefSeq" id="WP_254089112.1">
    <property type="nucleotide sequence ID" value="NZ_JAHESC010000005.1"/>
</dbReference>
<dbReference type="SUPFAM" id="SSF143081">
    <property type="entry name" value="BB1717-like"/>
    <property type="match status" value="1"/>
</dbReference>
<evidence type="ECO:0000256" key="4">
    <source>
        <dbReference type="ARBA" id="ARBA00022801"/>
    </source>
</evidence>
<dbReference type="Gene3D" id="3.90.1680.10">
    <property type="entry name" value="SOS response associated peptidase-like"/>
    <property type="match status" value="1"/>
</dbReference>
<keyword evidence="2 8" id="KW-0645">Protease</keyword>
<dbReference type="EC" id="3.4.-.-" evidence="8"/>
<keyword evidence="6" id="KW-0238">DNA-binding</keyword>
<dbReference type="GO" id="GO:0016829">
    <property type="term" value="F:lyase activity"/>
    <property type="evidence" value="ECO:0007669"/>
    <property type="project" value="UniProtKB-KW"/>
</dbReference>
<dbReference type="GO" id="GO:0003697">
    <property type="term" value="F:single-stranded DNA binding"/>
    <property type="evidence" value="ECO:0007669"/>
    <property type="project" value="InterPro"/>
</dbReference>
<dbReference type="PANTHER" id="PTHR13604">
    <property type="entry name" value="DC12-RELATED"/>
    <property type="match status" value="1"/>
</dbReference>
<dbReference type="Proteomes" id="UP001319180">
    <property type="component" value="Unassembled WGS sequence"/>
</dbReference>
<dbReference type="GO" id="GO:0006508">
    <property type="term" value="P:proteolysis"/>
    <property type="evidence" value="ECO:0007669"/>
    <property type="project" value="UniProtKB-KW"/>
</dbReference>
<dbReference type="InterPro" id="IPR003738">
    <property type="entry name" value="SRAP"/>
</dbReference>
<name>A0AAP2D5R6_9BACT</name>
<evidence type="ECO:0000313" key="9">
    <source>
        <dbReference type="EMBL" id="MBT1685861.1"/>
    </source>
</evidence>